<dbReference type="Pfam" id="PF00534">
    <property type="entry name" value="Glycos_transf_1"/>
    <property type="match status" value="1"/>
</dbReference>
<dbReference type="Gene3D" id="3.40.50.2000">
    <property type="entry name" value="Glycogen Phosphorylase B"/>
    <property type="match status" value="2"/>
</dbReference>
<evidence type="ECO:0000259" key="2">
    <source>
        <dbReference type="Pfam" id="PF00534"/>
    </source>
</evidence>
<dbReference type="PANTHER" id="PTHR46401:SF2">
    <property type="entry name" value="GLYCOSYLTRANSFERASE WBBK-RELATED"/>
    <property type="match status" value="1"/>
</dbReference>
<keyword evidence="1" id="KW-0808">Transferase</keyword>
<accession>A0A857N858</accession>
<dbReference type="KEGG" id="caqa:MICH65_0532"/>
<evidence type="ECO:0000256" key="1">
    <source>
        <dbReference type="ARBA" id="ARBA00022679"/>
    </source>
</evidence>
<dbReference type="EMBL" id="CP047901">
    <property type="protein sequence ID" value="QHO63513.1"/>
    <property type="molecule type" value="Genomic_DNA"/>
</dbReference>
<feature type="domain" description="Glycosyl transferase family 1" evidence="2">
    <location>
        <begin position="189"/>
        <end position="335"/>
    </location>
</feature>
<dbReference type="GO" id="GO:0016757">
    <property type="term" value="F:glycosyltransferase activity"/>
    <property type="evidence" value="ECO:0007669"/>
    <property type="project" value="InterPro"/>
</dbReference>
<sequence length="363" mass="41575">MKIAFLSFYSGHLNRGVETYLDQLATRLSPHHQVTVYQSGPKVNSRAFTTHVIPVKISSSSNDLPATHLTKRLFIDHSKRQEFIFFLKVLPYLLKNNYDIIYPLNSGWPIPILRLLTIITQDKLVLAGHSGPGWDDRWNLLFRPDLFICFTSAQLAWAKKASPWPNQRLVYLPHAVDTRIFSPWGPIRNLKLQRPIIINVAASTKEKRVEQGIRAVARLKRGSFIHLGQGPLDERINNLGYKLLGKSRFLHTLVPHQQIPDYYRSADLFTFCPYDREAFGLVYLEALASNLPVVATNDPIRKEIIGKAGLYVTNPQDVDEYASVLKQALAKKWGSQPRRQAQKFSWDKITDQYLKLFNQLVSS</sequence>
<name>A0A857N858_9BACT</name>
<dbReference type="AlphaFoldDB" id="A0A857N858"/>
<protein>
    <recommendedName>
        <fullName evidence="2">Glycosyl transferase family 1 domain-containing protein</fullName>
    </recommendedName>
</protein>
<evidence type="ECO:0000313" key="4">
    <source>
        <dbReference type="Proteomes" id="UP000463983"/>
    </source>
</evidence>
<dbReference type="CDD" id="cd03801">
    <property type="entry name" value="GT4_PimA-like"/>
    <property type="match status" value="1"/>
</dbReference>
<proteinExistence type="predicted"/>
<dbReference type="Proteomes" id="UP000463983">
    <property type="component" value="Chromosome"/>
</dbReference>
<organism evidence="3 4">
    <name type="scientific">Candidatus Chazhemtobacterium aquaticus</name>
    <dbReference type="NCBI Taxonomy" id="2715735"/>
    <lineage>
        <taxon>Bacteria</taxon>
        <taxon>Candidatus Chazhemtobacteraceae</taxon>
        <taxon>Candidatus Chazhemtobacterium</taxon>
    </lineage>
</organism>
<dbReference type="RefSeq" id="WP_161931892.1">
    <property type="nucleotide sequence ID" value="NZ_CP047901.1"/>
</dbReference>
<dbReference type="InterPro" id="IPR001296">
    <property type="entry name" value="Glyco_trans_1"/>
</dbReference>
<dbReference type="PANTHER" id="PTHR46401">
    <property type="entry name" value="GLYCOSYLTRANSFERASE WBBK-RELATED"/>
    <property type="match status" value="1"/>
</dbReference>
<dbReference type="SUPFAM" id="SSF53756">
    <property type="entry name" value="UDP-Glycosyltransferase/glycogen phosphorylase"/>
    <property type="match status" value="1"/>
</dbReference>
<reference evidence="4" key="1">
    <citation type="journal article" date="2020" name="Microorganisms">
        <title>Complete Genome of a Member of a New Bacterial Lineage in the Microgenomates Group Reveals an Unusual Nucleotide Composition Disparity Between Two Strands of DNA and Limited Metabolic Potential.</title>
        <authorList>
            <person name="Kadnikov V.V."/>
            <person name="Mardanov A.V."/>
            <person name="Beletsky A.V."/>
            <person name="Karnachuk O.V."/>
            <person name="Ravin N.V."/>
        </authorList>
    </citation>
    <scope>NUCLEOTIDE SEQUENCE [LARGE SCALE GENOMIC DNA]</scope>
</reference>
<gene>
    <name evidence="3" type="ORF">MICH65_0532</name>
</gene>
<evidence type="ECO:0000313" key="3">
    <source>
        <dbReference type="EMBL" id="QHO63513.1"/>
    </source>
</evidence>
<dbReference type="GO" id="GO:0009103">
    <property type="term" value="P:lipopolysaccharide biosynthetic process"/>
    <property type="evidence" value="ECO:0007669"/>
    <property type="project" value="TreeGrafter"/>
</dbReference>
<keyword evidence="4" id="KW-1185">Reference proteome</keyword>